<dbReference type="RefSeq" id="WP_153351132.1">
    <property type="nucleotide sequence ID" value="NZ_JBQQLO010000147.1"/>
</dbReference>
<gene>
    <name evidence="2" type="ORF">GHO30_09520</name>
    <name evidence="1" type="ORF">GHO37_12725</name>
</gene>
<protein>
    <submittedName>
        <fullName evidence="2">Uncharacterized protein</fullName>
    </submittedName>
</protein>
<dbReference type="EMBL" id="WIWF01000041">
    <property type="protein sequence ID" value="MQT75164.1"/>
    <property type="molecule type" value="Genomic_DNA"/>
</dbReference>
<keyword evidence="4" id="KW-1185">Reference proteome</keyword>
<evidence type="ECO:0000313" key="4">
    <source>
        <dbReference type="Proteomes" id="UP000470186"/>
    </source>
</evidence>
<name>A0A7X2CHS1_9PSED</name>
<proteinExistence type="predicted"/>
<accession>A0A7X2CHS1</accession>
<dbReference type="Pfam" id="PF15566">
    <property type="entry name" value="Imm32"/>
    <property type="match status" value="1"/>
</dbReference>
<dbReference type="Proteomes" id="UP000447574">
    <property type="component" value="Unassembled WGS sequence"/>
</dbReference>
<dbReference type="InterPro" id="IPR029083">
    <property type="entry name" value="Imm32"/>
</dbReference>
<comment type="caution">
    <text evidence="2">The sequence shown here is derived from an EMBL/GenBank/DDBJ whole genome shotgun (WGS) entry which is preliminary data.</text>
</comment>
<reference evidence="3 4" key="1">
    <citation type="submission" date="2019-10" db="EMBL/GenBank/DDBJ databases">
        <title>Evaluation of single-gene subtyping targets for Pseudomonas.</title>
        <authorList>
            <person name="Reichler S.J."/>
            <person name="Orsi R.H."/>
            <person name="Wiedmann M."/>
            <person name="Martin N.H."/>
            <person name="Murphy S.I."/>
        </authorList>
    </citation>
    <scope>NUCLEOTIDE SEQUENCE [LARGE SCALE GENOMIC DNA]</scope>
    <source>
        <strain evidence="2 4">FSL R10-2107</strain>
        <strain evidence="1 3">FSL R10-2932</strain>
    </source>
</reference>
<evidence type="ECO:0000313" key="3">
    <source>
        <dbReference type="Proteomes" id="UP000447574"/>
    </source>
</evidence>
<dbReference type="AlphaFoldDB" id="A0A7X2CHS1"/>
<dbReference type="Proteomes" id="UP000470186">
    <property type="component" value="Unassembled WGS sequence"/>
</dbReference>
<dbReference type="EMBL" id="WIVX01000035">
    <property type="protein sequence ID" value="MQU31639.1"/>
    <property type="molecule type" value="Genomic_DNA"/>
</dbReference>
<sequence length="85" mass="9560">MNNLKTFAIYGSAESTCQEIKLDEISIVADAQTLRLIGSFLTNSAKKMEANDVEHIHFQDIVKNFSHENHVDIIVINKDVVLTTK</sequence>
<evidence type="ECO:0000313" key="1">
    <source>
        <dbReference type="EMBL" id="MQT75164.1"/>
    </source>
</evidence>
<organism evidence="2 4">
    <name type="scientific">Pseudomonas helleri</name>
    <dbReference type="NCBI Taxonomy" id="1608996"/>
    <lineage>
        <taxon>Bacteria</taxon>
        <taxon>Pseudomonadati</taxon>
        <taxon>Pseudomonadota</taxon>
        <taxon>Gammaproteobacteria</taxon>
        <taxon>Pseudomonadales</taxon>
        <taxon>Pseudomonadaceae</taxon>
        <taxon>Pseudomonas</taxon>
    </lineage>
</organism>
<evidence type="ECO:0000313" key="2">
    <source>
        <dbReference type="EMBL" id="MQU31639.1"/>
    </source>
</evidence>